<feature type="region of interest" description="Disordered" evidence="1">
    <location>
        <begin position="572"/>
        <end position="601"/>
    </location>
</feature>
<sequence length="601" mass="65980">MAVVLSSEENDYFASSMRRTHSQPKLNGRQHDGFHTSTSGSRIGGYYNQPTKQYASSPSSGPSSPTDTLQPESADSWISTPASNFSIASSDGPETAHFECVPTDDQIFLPQYDDVAFSSHFEDLEEAPSPHTGDSYLSSPNEQGASAATSRPDSPALLERAEDDIHLKPQPSRHVDYLSHNWREEDIWESWKLIVSKRGEYSNSARLENASWRTWMKSKHNLQTVSPETLNWFKDCDVTWLYGPLQSGSASVHSNPTQSNSARLSKSNSFVNKKPILKKRSMSELMLQRSLSTSSLVKQAAAAVQAQQNQGILRVGRRPGLERSTTDYLTFPFSSLHISRNHTNVHSASSSGAGTPGGERKHIHFNEQVVQCIAIDVKGEDEEDDVDTTRLVYGSDSDDDDGGIVMKKTNSKKRRPVLKRSRSSANSVESKTIAMLPSTTLKYREDTPEPAETAMKHSTSYRSPVMSPSSSQETLKPSKPSRTFSFADEDSDEEEDEDDGPVMSIRSGSRSGVGSSSGGFKRSSSSSSLNAEPTGMRRTASGMFMPYEEGEEEPRSTSEGLFGRVIDTKDASTSTAAITSPGLPRRNRSLHDLGSMAKGFR</sequence>
<name>A0A420Y2M1_9PEZI</name>
<dbReference type="PANTHER" id="PTHR28051">
    <property type="entry name" value="PROTEIN MTL1-RELATED"/>
    <property type="match status" value="1"/>
</dbReference>
<dbReference type="GO" id="GO:0042149">
    <property type="term" value="P:cellular response to glucose starvation"/>
    <property type="evidence" value="ECO:0007669"/>
    <property type="project" value="TreeGrafter"/>
</dbReference>
<reference evidence="3 4" key="1">
    <citation type="submission" date="2018-08" db="EMBL/GenBank/DDBJ databases">
        <title>Draft genome of the lignicolous fungus Coniochaeta pulveracea.</title>
        <authorList>
            <person name="Borstlap C.J."/>
            <person name="De Witt R.N."/>
            <person name="Botha A."/>
            <person name="Volschenk H."/>
        </authorList>
    </citation>
    <scope>NUCLEOTIDE SEQUENCE [LARGE SCALE GENOMIC DNA]</scope>
    <source>
        <strain evidence="3 4">CAB683</strain>
    </source>
</reference>
<feature type="compositionally biased region" description="Polar residues" evidence="1">
    <location>
        <begin position="472"/>
        <end position="484"/>
    </location>
</feature>
<protein>
    <recommendedName>
        <fullName evidence="2">Nitrogen regulatory protein areA GATA-like domain-containing protein</fullName>
    </recommendedName>
</protein>
<feature type="compositionally biased region" description="Low complexity" evidence="1">
    <location>
        <begin position="56"/>
        <end position="65"/>
    </location>
</feature>
<dbReference type="GO" id="GO:0005773">
    <property type="term" value="C:vacuole"/>
    <property type="evidence" value="ECO:0007669"/>
    <property type="project" value="GOC"/>
</dbReference>
<accession>A0A420Y2M1</accession>
<proteinExistence type="predicted"/>
<evidence type="ECO:0000259" key="2">
    <source>
        <dbReference type="Pfam" id="PF08550"/>
    </source>
</evidence>
<dbReference type="Proteomes" id="UP000275385">
    <property type="component" value="Unassembled WGS sequence"/>
</dbReference>
<evidence type="ECO:0000256" key="1">
    <source>
        <dbReference type="SAM" id="MobiDB-lite"/>
    </source>
</evidence>
<dbReference type="AlphaFoldDB" id="A0A420Y2M1"/>
<dbReference type="OrthoDB" id="5563539at2759"/>
<dbReference type="STRING" id="177199.A0A420Y2M1"/>
<gene>
    <name evidence="3" type="ORF">DL546_002624</name>
</gene>
<organism evidence="3 4">
    <name type="scientific">Coniochaeta pulveracea</name>
    <dbReference type="NCBI Taxonomy" id="177199"/>
    <lineage>
        <taxon>Eukaryota</taxon>
        <taxon>Fungi</taxon>
        <taxon>Dikarya</taxon>
        <taxon>Ascomycota</taxon>
        <taxon>Pezizomycotina</taxon>
        <taxon>Sordariomycetes</taxon>
        <taxon>Sordariomycetidae</taxon>
        <taxon>Coniochaetales</taxon>
        <taxon>Coniochaetaceae</taxon>
        <taxon>Coniochaeta</taxon>
    </lineage>
</organism>
<comment type="caution">
    <text evidence="3">The sequence shown here is derived from an EMBL/GenBank/DDBJ whole genome shotgun (WGS) entry which is preliminary data.</text>
</comment>
<feature type="region of interest" description="Disordered" evidence="1">
    <location>
        <begin position="380"/>
        <end position="560"/>
    </location>
</feature>
<feature type="region of interest" description="Disordered" evidence="1">
    <location>
        <begin position="124"/>
        <end position="153"/>
    </location>
</feature>
<feature type="domain" description="Nitrogen regulatory protein areA GATA-like" evidence="2">
    <location>
        <begin position="190"/>
        <end position="217"/>
    </location>
</feature>
<feature type="compositionally biased region" description="Low complexity" evidence="1">
    <location>
        <begin position="458"/>
        <end position="471"/>
    </location>
</feature>
<feature type="region of interest" description="Disordered" evidence="1">
    <location>
        <begin position="1"/>
        <end position="93"/>
    </location>
</feature>
<dbReference type="PANTHER" id="PTHR28051:SF1">
    <property type="entry name" value="PROTEIN MTL1-RELATED"/>
    <property type="match status" value="1"/>
</dbReference>
<dbReference type="Pfam" id="PF08550">
    <property type="entry name" value="GATA_AreA"/>
    <property type="match status" value="1"/>
</dbReference>
<feature type="compositionally biased region" description="Low complexity" evidence="1">
    <location>
        <begin position="504"/>
        <end position="528"/>
    </location>
</feature>
<feature type="compositionally biased region" description="Polar residues" evidence="1">
    <location>
        <begin position="135"/>
        <end position="152"/>
    </location>
</feature>
<dbReference type="GO" id="GO:0007039">
    <property type="term" value="P:protein catabolic process in the vacuole"/>
    <property type="evidence" value="ECO:0007669"/>
    <property type="project" value="TreeGrafter"/>
</dbReference>
<dbReference type="InterPro" id="IPR052292">
    <property type="entry name" value="Glucose_repression_reg"/>
</dbReference>
<feature type="compositionally biased region" description="Polar residues" evidence="1">
    <location>
        <begin position="66"/>
        <end position="89"/>
    </location>
</feature>
<evidence type="ECO:0000313" key="3">
    <source>
        <dbReference type="EMBL" id="RKU42112.1"/>
    </source>
</evidence>
<keyword evidence="4" id="KW-1185">Reference proteome</keyword>
<feature type="compositionally biased region" description="Basic residues" evidence="1">
    <location>
        <begin position="409"/>
        <end position="422"/>
    </location>
</feature>
<evidence type="ECO:0000313" key="4">
    <source>
        <dbReference type="Proteomes" id="UP000275385"/>
    </source>
</evidence>
<dbReference type="EMBL" id="QVQW01000061">
    <property type="protein sequence ID" value="RKU42112.1"/>
    <property type="molecule type" value="Genomic_DNA"/>
</dbReference>
<feature type="compositionally biased region" description="Acidic residues" evidence="1">
    <location>
        <begin position="487"/>
        <end position="500"/>
    </location>
</feature>
<dbReference type="InterPro" id="IPR013860">
    <property type="entry name" value="AreA_GATA"/>
</dbReference>